<dbReference type="AlphaFoldDB" id="A0AAN6U328"/>
<dbReference type="GO" id="GO:0004674">
    <property type="term" value="F:protein serine/threonine kinase activity"/>
    <property type="evidence" value="ECO:0007669"/>
    <property type="project" value="UniProtKB-KW"/>
</dbReference>
<keyword evidence="4 7" id="KW-0418">Kinase</keyword>
<dbReference type="Gene3D" id="3.30.200.20">
    <property type="entry name" value="Phosphorylase Kinase, domain 1"/>
    <property type="match status" value="1"/>
</dbReference>
<dbReference type="PROSITE" id="PS50011">
    <property type="entry name" value="PROTEIN_KINASE_DOM"/>
    <property type="match status" value="1"/>
</dbReference>
<dbReference type="InterPro" id="IPR000719">
    <property type="entry name" value="Prot_kinase_dom"/>
</dbReference>
<dbReference type="InterPro" id="IPR051175">
    <property type="entry name" value="CLK_kinases"/>
</dbReference>
<gene>
    <name evidence="7" type="ORF">N657DRAFT_669810</name>
</gene>
<evidence type="ECO:0000313" key="8">
    <source>
        <dbReference type="Proteomes" id="UP001302602"/>
    </source>
</evidence>
<protein>
    <submittedName>
        <fullName evidence="7">Kinase-like protein</fullName>
    </submittedName>
</protein>
<evidence type="ECO:0000256" key="1">
    <source>
        <dbReference type="ARBA" id="ARBA00022527"/>
    </source>
</evidence>
<dbReference type="Gene3D" id="1.10.510.10">
    <property type="entry name" value="Transferase(Phosphotransferase) domain 1"/>
    <property type="match status" value="1"/>
</dbReference>
<keyword evidence="8" id="KW-1185">Reference proteome</keyword>
<dbReference type="RefSeq" id="XP_062649291.1">
    <property type="nucleotide sequence ID" value="XM_062795503.1"/>
</dbReference>
<dbReference type="PANTHER" id="PTHR45646">
    <property type="entry name" value="SERINE/THREONINE-PROTEIN KINASE DOA-RELATED"/>
    <property type="match status" value="1"/>
</dbReference>
<evidence type="ECO:0000256" key="5">
    <source>
        <dbReference type="ARBA" id="ARBA00022840"/>
    </source>
</evidence>
<dbReference type="SUPFAM" id="SSF56112">
    <property type="entry name" value="Protein kinase-like (PK-like)"/>
    <property type="match status" value="1"/>
</dbReference>
<dbReference type="Pfam" id="PF00069">
    <property type="entry name" value="Pkinase"/>
    <property type="match status" value="1"/>
</dbReference>
<keyword evidence="1" id="KW-0723">Serine/threonine-protein kinase</keyword>
<evidence type="ECO:0000256" key="2">
    <source>
        <dbReference type="ARBA" id="ARBA00022679"/>
    </source>
</evidence>
<evidence type="ECO:0000256" key="3">
    <source>
        <dbReference type="ARBA" id="ARBA00022741"/>
    </source>
</evidence>
<evidence type="ECO:0000259" key="6">
    <source>
        <dbReference type="PROSITE" id="PS50011"/>
    </source>
</evidence>
<dbReference type="PANTHER" id="PTHR45646:SF11">
    <property type="entry name" value="SERINE_THREONINE-PROTEIN KINASE DOA"/>
    <property type="match status" value="1"/>
</dbReference>
<sequence length="425" mass="47712">MPEMGPSRVKLYHHTGFMVREHVEDVERYMPGGYHPVDISDTITNHQDDYTVLHKLGYGGFSTVWLVKRQRKQLDSAGQPQISFHALKILRADLSDERANHELQFLQRLGQVGRSSHPNIVMLEDSFTVSGPNGQHRCLVFPLLAFSLHSDKSWTLTPSQRHSTCQQLASAVAFLHSHNVCHGDLTPSNIAFKVPDVQSMTENRLLEFLGPIKEEALRLRKGPISHSKHAPKKIVASASFSGLDSSSLATVQIIDFGCAFLSDSPPPTLGCPVEFFPPELLFGCPASTKSDVWQLAALVYYTSTSQYMFQVGFQILTHLVAFIVRHHGPVPAHWKGKFEWSKYGLAQPGQPVDPSPEPDWWWSEDRRPTPSLEDRFAKRASYLSAAQRDELARLLRDMVAWEPSRRISAGEADRRLKAPVFSSLG</sequence>
<keyword evidence="5" id="KW-0067">ATP-binding</keyword>
<keyword evidence="2" id="KW-0808">Transferase</keyword>
<dbReference type="SMART" id="SM00220">
    <property type="entry name" value="S_TKc"/>
    <property type="match status" value="1"/>
</dbReference>
<dbReference type="InterPro" id="IPR011009">
    <property type="entry name" value="Kinase-like_dom_sf"/>
</dbReference>
<reference evidence="7" key="1">
    <citation type="journal article" date="2023" name="Mol. Phylogenet. Evol.">
        <title>Genome-scale phylogeny and comparative genomics of the fungal order Sordariales.</title>
        <authorList>
            <person name="Hensen N."/>
            <person name="Bonometti L."/>
            <person name="Westerberg I."/>
            <person name="Brannstrom I.O."/>
            <person name="Guillou S."/>
            <person name="Cros-Aarteil S."/>
            <person name="Calhoun S."/>
            <person name="Haridas S."/>
            <person name="Kuo A."/>
            <person name="Mondo S."/>
            <person name="Pangilinan J."/>
            <person name="Riley R."/>
            <person name="LaButti K."/>
            <person name="Andreopoulos B."/>
            <person name="Lipzen A."/>
            <person name="Chen C."/>
            <person name="Yan M."/>
            <person name="Daum C."/>
            <person name="Ng V."/>
            <person name="Clum A."/>
            <person name="Steindorff A."/>
            <person name="Ohm R.A."/>
            <person name="Martin F."/>
            <person name="Silar P."/>
            <person name="Natvig D.O."/>
            <person name="Lalanne C."/>
            <person name="Gautier V."/>
            <person name="Ament-Velasquez S.L."/>
            <person name="Kruys A."/>
            <person name="Hutchinson M.I."/>
            <person name="Powell A.J."/>
            <person name="Barry K."/>
            <person name="Miller A.N."/>
            <person name="Grigoriev I.V."/>
            <person name="Debuchy R."/>
            <person name="Gladieux P."/>
            <person name="Hiltunen Thoren M."/>
            <person name="Johannesson H."/>
        </authorList>
    </citation>
    <scope>NUCLEOTIDE SEQUENCE</scope>
    <source>
        <strain evidence="7">CBS 731.68</strain>
    </source>
</reference>
<keyword evidence="3" id="KW-0547">Nucleotide-binding</keyword>
<feature type="domain" description="Protein kinase" evidence="6">
    <location>
        <begin position="50"/>
        <end position="421"/>
    </location>
</feature>
<name>A0AAN6U328_9PEZI</name>
<dbReference type="EMBL" id="MU853225">
    <property type="protein sequence ID" value="KAK4125520.1"/>
    <property type="molecule type" value="Genomic_DNA"/>
</dbReference>
<dbReference type="GO" id="GO:0005634">
    <property type="term" value="C:nucleus"/>
    <property type="evidence" value="ECO:0007669"/>
    <property type="project" value="TreeGrafter"/>
</dbReference>
<dbReference type="GO" id="GO:0043484">
    <property type="term" value="P:regulation of RNA splicing"/>
    <property type="evidence" value="ECO:0007669"/>
    <property type="project" value="TreeGrafter"/>
</dbReference>
<dbReference type="GeneID" id="87832271"/>
<comment type="caution">
    <text evidence="7">The sequence shown here is derived from an EMBL/GenBank/DDBJ whole genome shotgun (WGS) entry which is preliminary data.</text>
</comment>
<reference evidence="7" key="2">
    <citation type="submission" date="2023-05" db="EMBL/GenBank/DDBJ databases">
        <authorList>
            <consortium name="Lawrence Berkeley National Laboratory"/>
            <person name="Steindorff A."/>
            <person name="Hensen N."/>
            <person name="Bonometti L."/>
            <person name="Westerberg I."/>
            <person name="Brannstrom I.O."/>
            <person name="Guillou S."/>
            <person name="Cros-Aarteil S."/>
            <person name="Calhoun S."/>
            <person name="Haridas S."/>
            <person name="Kuo A."/>
            <person name="Mondo S."/>
            <person name="Pangilinan J."/>
            <person name="Riley R."/>
            <person name="Labutti K."/>
            <person name="Andreopoulos B."/>
            <person name="Lipzen A."/>
            <person name="Chen C."/>
            <person name="Yanf M."/>
            <person name="Daum C."/>
            <person name="Ng V."/>
            <person name="Clum A."/>
            <person name="Ohm R."/>
            <person name="Martin F."/>
            <person name="Silar P."/>
            <person name="Natvig D."/>
            <person name="Lalanne C."/>
            <person name="Gautier V."/>
            <person name="Ament-Velasquez S.L."/>
            <person name="Kruys A."/>
            <person name="Hutchinson M.I."/>
            <person name="Powell A.J."/>
            <person name="Barry K."/>
            <person name="Miller A.N."/>
            <person name="Grigoriev I.V."/>
            <person name="Debuchy R."/>
            <person name="Gladieux P."/>
            <person name="Thoren M.H."/>
            <person name="Johannesson H."/>
        </authorList>
    </citation>
    <scope>NUCLEOTIDE SEQUENCE</scope>
    <source>
        <strain evidence="7">CBS 731.68</strain>
    </source>
</reference>
<evidence type="ECO:0000313" key="7">
    <source>
        <dbReference type="EMBL" id="KAK4125520.1"/>
    </source>
</evidence>
<organism evidence="7 8">
    <name type="scientific">Parathielavia appendiculata</name>
    <dbReference type="NCBI Taxonomy" id="2587402"/>
    <lineage>
        <taxon>Eukaryota</taxon>
        <taxon>Fungi</taxon>
        <taxon>Dikarya</taxon>
        <taxon>Ascomycota</taxon>
        <taxon>Pezizomycotina</taxon>
        <taxon>Sordariomycetes</taxon>
        <taxon>Sordariomycetidae</taxon>
        <taxon>Sordariales</taxon>
        <taxon>Chaetomiaceae</taxon>
        <taxon>Parathielavia</taxon>
    </lineage>
</organism>
<evidence type="ECO:0000256" key="4">
    <source>
        <dbReference type="ARBA" id="ARBA00022777"/>
    </source>
</evidence>
<proteinExistence type="predicted"/>
<dbReference type="GO" id="GO:0005524">
    <property type="term" value="F:ATP binding"/>
    <property type="evidence" value="ECO:0007669"/>
    <property type="project" value="UniProtKB-KW"/>
</dbReference>
<accession>A0AAN6U328</accession>
<dbReference type="Proteomes" id="UP001302602">
    <property type="component" value="Unassembled WGS sequence"/>
</dbReference>